<dbReference type="InterPro" id="IPR013094">
    <property type="entry name" value="AB_hydrolase_3"/>
</dbReference>
<dbReference type="SUPFAM" id="SSF53474">
    <property type="entry name" value="alpha/beta-Hydrolases"/>
    <property type="match status" value="1"/>
</dbReference>
<gene>
    <name evidence="3" type="ORF">G3M48_005185</name>
</gene>
<evidence type="ECO:0000259" key="2">
    <source>
        <dbReference type="Pfam" id="PF07859"/>
    </source>
</evidence>
<dbReference type="InterPro" id="IPR050300">
    <property type="entry name" value="GDXG_lipolytic_enzyme"/>
</dbReference>
<dbReference type="EMBL" id="JAAHCF010000034">
    <property type="protein sequence ID" value="KAK8149898.1"/>
    <property type="molecule type" value="Genomic_DNA"/>
</dbReference>
<evidence type="ECO:0000256" key="1">
    <source>
        <dbReference type="ARBA" id="ARBA00022801"/>
    </source>
</evidence>
<proteinExistence type="predicted"/>
<accession>A0AAW0S6A1</accession>
<dbReference type="InterPro" id="IPR029058">
    <property type="entry name" value="AB_hydrolase_fold"/>
</dbReference>
<sequence length="456" mass="48968">MSTSTKDLVPGPMSLFDKVSLSWLVPLTIARACFGFASRSIDSSSLHWRQKLSISLLQALRKTLNPRHTFAHSRQRLTGAAVKDYCHDHGLEYASITVQLPEHTPTGIDAPARVPCPTLHIVTPAHAPPHGPALLYVHGGGYLNPLQAPGHMPFALQCAASCAATRLIVIEYALSSEHTYPVQLIQMVAAVKYLFRQAIPGANIDAPVQPENLIVAGDSAGGHLIASLLLHAVRPSPYAPPLTELGGEHGKQLRAVALFSPWMTMNTTDASFTANDGNDYLSAQQLEVFIRLFEPSSTEIWASPIEADDAVEAWKAAFPPASTAQASRAVRGPVAKRMLVTSGAGETLFDSCIHFGGELLRADMLVLDSDEKVALVTSKQLVLTIAPDEAHVQPVLDSALGYAHGRSMTAVDQFLRSVIASSCVTWSAGKCTLALLMATREQLYASVTLLQLSLGY</sequence>
<dbReference type="AlphaFoldDB" id="A0AAW0S6A1"/>
<organism evidence="3 4">
    <name type="scientific">Beauveria asiatica</name>
    <dbReference type="NCBI Taxonomy" id="1069075"/>
    <lineage>
        <taxon>Eukaryota</taxon>
        <taxon>Fungi</taxon>
        <taxon>Dikarya</taxon>
        <taxon>Ascomycota</taxon>
        <taxon>Pezizomycotina</taxon>
        <taxon>Sordariomycetes</taxon>
        <taxon>Hypocreomycetidae</taxon>
        <taxon>Hypocreales</taxon>
        <taxon>Cordycipitaceae</taxon>
        <taxon>Beauveria</taxon>
    </lineage>
</organism>
<dbReference type="Pfam" id="PF07859">
    <property type="entry name" value="Abhydrolase_3"/>
    <property type="match status" value="1"/>
</dbReference>
<protein>
    <recommendedName>
        <fullName evidence="2">Alpha/beta hydrolase fold-3 domain-containing protein</fullName>
    </recommendedName>
</protein>
<keyword evidence="4" id="KW-1185">Reference proteome</keyword>
<reference evidence="3 4" key="1">
    <citation type="submission" date="2020-02" db="EMBL/GenBank/DDBJ databases">
        <title>Comparative genomics of the hypocrealean fungal genus Beauvera.</title>
        <authorList>
            <person name="Showalter D.N."/>
            <person name="Bushley K.E."/>
            <person name="Rehner S.A."/>
        </authorList>
    </citation>
    <scope>NUCLEOTIDE SEQUENCE [LARGE SCALE GENOMIC DNA]</scope>
    <source>
        <strain evidence="3 4">ARSEF4384</strain>
    </source>
</reference>
<dbReference type="Proteomes" id="UP001397290">
    <property type="component" value="Unassembled WGS sequence"/>
</dbReference>
<name>A0AAW0S6A1_9HYPO</name>
<keyword evidence="1" id="KW-0378">Hydrolase</keyword>
<dbReference type="Gene3D" id="3.40.50.1820">
    <property type="entry name" value="alpha/beta hydrolase"/>
    <property type="match status" value="1"/>
</dbReference>
<feature type="domain" description="Alpha/beta hydrolase fold-3" evidence="2">
    <location>
        <begin position="134"/>
        <end position="323"/>
    </location>
</feature>
<evidence type="ECO:0000313" key="4">
    <source>
        <dbReference type="Proteomes" id="UP001397290"/>
    </source>
</evidence>
<dbReference type="PANTHER" id="PTHR48081:SF18">
    <property type="entry name" value="ALPHA_BETA HYDROLASE FOLD-3 DOMAIN-CONTAINING PROTEIN"/>
    <property type="match status" value="1"/>
</dbReference>
<comment type="caution">
    <text evidence="3">The sequence shown here is derived from an EMBL/GenBank/DDBJ whole genome shotgun (WGS) entry which is preliminary data.</text>
</comment>
<dbReference type="PANTHER" id="PTHR48081">
    <property type="entry name" value="AB HYDROLASE SUPERFAMILY PROTEIN C4A8.06C"/>
    <property type="match status" value="1"/>
</dbReference>
<dbReference type="GO" id="GO:0016787">
    <property type="term" value="F:hydrolase activity"/>
    <property type="evidence" value="ECO:0007669"/>
    <property type="project" value="UniProtKB-KW"/>
</dbReference>
<evidence type="ECO:0000313" key="3">
    <source>
        <dbReference type="EMBL" id="KAK8149898.1"/>
    </source>
</evidence>